<comment type="caution">
    <text evidence="2">The sequence shown here is derived from an EMBL/GenBank/DDBJ whole genome shotgun (WGS) entry which is preliminary data.</text>
</comment>
<protein>
    <submittedName>
        <fullName evidence="2">Synaptobrevin, longin-like domain protein</fullName>
    </submittedName>
</protein>
<dbReference type="AlphaFoldDB" id="A0A6L2KA37"/>
<accession>A0A6L2KA37</accession>
<dbReference type="EMBL" id="BKCJ010002095">
    <property type="protein sequence ID" value="GEU46216.1"/>
    <property type="molecule type" value="Genomic_DNA"/>
</dbReference>
<evidence type="ECO:0000256" key="1">
    <source>
        <dbReference type="SAM" id="MobiDB-lite"/>
    </source>
</evidence>
<gene>
    <name evidence="2" type="ORF">Tci_018194</name>
</gene>
<organism evidence="2">
    <name type="scientific">Tanacetum cinerariifolium</name>
    <name type="common">Dalmatian daisy</name>
    <name type="synonym">Chrysanthemum cinerariifolium</name>
    <dbReference type="NCBI Taxonomy" id="118510"/>
    <lineage>
        <taxon>Eukaryota</taxon>
        <taxon>Viridiplantae</taxon>
        <taxon>Streptophyta</taxon>
        <taxon>Embryophyta</taxon>
        <taxon>Tracheophyta</taxon>
        <taxon>Spermatophyta</taxon>
        <taxon>Magnoliopsida</taxon>
        <taxon>eudicotyledons</taxon>
        <taxon>Gunneridae</taxon>
        <taxon>Pentapetalae</taxon>
        <taxon>asterids</taxon>
        <taxon>campanulids</taxon>
        <taxon>Asterales</taxon>
        <taxon>Asteraceae</taxon>
        <taxon>Asteroideae</taxon>
        <taxon>Anthemideae</taxon>
        <taxon>Anthemidinae</taxon>
        <taxon>Tanacetum</taxon>
    </lineage>
</organism>
<reference evidence="2" key="1">
    <citation type="journal article" date="2019" name="Sci. Rep.">
        <title>Draft genome of Tanacetum cinerariifolium, the natural source of mosquito coil.</title>
        <authorList>
            <person name="Yamashiro T."/>
            <person name="Shiraishi A."/>
            <person name="Satake H."/>
            <person name="Nakayama K."/>
        </authorList>
    </citation>
    <scope>NUCLEOTIDE SEQUENCE</scope>
</reference>
<feature type="compositionally biased region" description="Basic and acidic residues" evidence="1">
    <location>
        <begin position="301"/>
        <end position="321"/>
    </location>
</feature>
<evidence type="ECO:0000313" key="2">
    <source>
        <dbReference type="EMBL" id="GEU46216.1"/>
    </source>
</evidence>
<proteinExistence type="predicted"/>
<sequence>MDGETKILAKVNGRQRNVSELSIRRHFKLNDEEGMSTLPGNELFENLSLMGYNILPNQRFSFQKGQFSHQWKFLIHTIMQCLSTKSTSFNEFNSNIATALVCLATNRTYNFFKMIFDDETVFLTRDVRYGEAFPTVTRLDAGQDRESIAKTSAMPYEASPRVTSLGGGEGRFAQEDAQNIEGINQREDLLVGDTVKDSDKSVDKGSDITDEMANVLGTLGSVNILASGGLRLVFTTASLSVATSSIVVSPDVATTSGSFLTAAIFTTTSVATPNIRVTRSSRGVVIECSSPISVNIPSINKNDKGKGKMTEPKQPKHDERDSEIARIHAESELEMMIAELDRSNEIVAKYLSEYKQAKVGLSHDEKVELIDELLMYQRNLAQVKKYQAQKISQLQRLKEDISTCIEPTQEQQSEEPKELSEEELKEMMELVPVEELYEALHVKYPIIDLEIYSEGQRKYWKIIRVRNHTEVYQIFDDMLLKFDQEDLDRL</sequence>
<feature type="region of interest" description="Disordered" evidence="1">
    <location>
        <begin position="297"/>
        <end position="321"/>
    </location>
</feature>
<name>A0A6L2KA37_TANCI</name>